<keyword evidence="1" id="KW-0677">Repeat</keyword>
<protein>
    <submittedName>
        <fullName evidence="3">Transcriptional antiterminator, BglG family</fullName>
    </submittedName>
</protein>
<dbReference type="NCBIfam" id="NF046042">
    <property type="entry name" value="LicT"/>
    <property type="match status" value="1"/>
</dbReference>
<sequence length="306" mass="35592">MLLLNQAKPTTSVNWSGFVFFAVFGGEGVKIRKILNNNVVVSDKDNQEVIVMGRGIAFNKRNGELIDEEKAEKVFTLEDADIIKKFKTLLADIPVEYMELSERVINYAKVHLGKKLNDSIYISLTDHLHFAIERYHDNIAIKNALLWETKHLYKEEFSVGMEALNMVFDQFNVILPEDEAAFIALHLVNAQLNEDMTNVMDMTKVIQDILTIVKYNFKMDFDEDSLSYYRFLTHLKFFAHRLVKGTHYTGQSEDDLLEVIKAKYPEAYRCSQKIKVFVDKQHGYELMEEEMLYLTIHIERVVKTTK</sequence>
<feature type="domain" description="PRD" evidence="2">
    <location>
        <begin position="92"/>
        <end position="197"/>
    </location>
</feature>
<dbReference type="EMBL" id="FNIL01000015">
    <property type="protein sequence ID" value="SDO49212.1"/>
    <property type="molecule type" value="Genomic_DNA"/>
</dbReference>
<dbReference type="InterPro" id="IPR036650">
    <property type="entry name" value="CAT_RNA-bd_dom_sf"/>
</dbReference>
<proteinExistence type="predicted"/>
<dbReference type="InterPro" id="IPR036634">
    <property type="entry name" value="PRD_sf"/>
</dbReference>
<dbReference type="SUPFAM" id="SSF63520">
    <property type="entry name" value="PTS-regulatory domain, PRD"/>
    <property type="match status" value="2"/>
</dbReference>
<dbReference type="InterPro" id="IPR011608">
    <property type="entry name" value="PRD"/>
</dbReference>
<name>A0A1H0K0H8_9BACI</name>
<evidence type="ECO:0000313" key="3">
    <source>
        <dbReference type="EMBL" id="SDO49212.1"/>
    </source>
</evidence>
<dbReference type="AlphaFoldDB" id="A0A1H0K0H8"/>
<dbReference type="PROSITE" id="PS51372">
    <property type="entry name" value="PRD_2"/>
    <property type="match status" value="2"/>
</dbReference>
<accession>A0A1H0K0H8</accession>
<dbReference type="Pfam" id="PF00874">
    <property type="entry name" value="PRD"/>
    <property type="match status" value="2"/>
</dbReference>
<feature type="domain" description="PRD" evidence="2">
    <location>
        <begin position="198"/>
        <end position="306"/>
    </location>
</feature>
<dbReference type="GO" id="GO:0006355">
    <property type="term" value="P:regulation of DNA-templated transcription"/>
    <property type="evidence" value="ECO:0007669"/>
    <property type="project" value="InterPro"/>
</dbReference>
<dbReference type="STRING" id="745820.SAMN04488053_11552"/>
<dbReference type="PANTHER" id="PTHR30185">
    <property type="entry name" value="CRYPTIC BETA-GLUCOSIDE BGL OPERON ANTITERMINATOR"/>
    <property type="match status" value="1"/>
</dbReference>
<dbReference type="InterPro" id="IPR004341">
    <property type="entry name" value="CAT_RNA-bd_dom"/>
</dbReference>
<evidence type="ECO:0000313" key="4">
    <source>
        <dbReference type="Proteomes" id="UP000198778"/>
    </source>
</evidence>
<dbReference type="SMART" id="SM01061">
    <property type="entry name" value="CAT_RBD"/>
    <property type="match status" value="1"/>
</dbReference>
<organism evidence="3 4">
    <name type="scientific">Alkalicoccus daliensis</name>
    <dbReference type="NCBI Taxonomy" id="745820"/>
    <lineage>
        <taxon>Bacteria</taxon>
        <taxon>Bacillati</taxon>
        <taxon>Bacillota</taxon>
        <taxon>Bacilli</taxon>
        <taxon>Bacillales</taxon>
        <taxon>Bacillaceae</taxon>
        <taxon>Alkalicoccus</taxon>
    </lineage>
</organism>
<dbReference type="Gene3D" id="2.30.24.10">
    <property type="entry name" value="CAT RNA-binding domain"/>
    <property type="match status" value="1"/>
</dbReference>
<evidence type="ECO:0000259" key="2">
    <source>
        <dbReference type="PROSITE" id="PS51372"/>
    </source>
</evidence>
<dbReference type="Gene3D" id="1.10.1790.10">
    <property type="entry name" value="PRD domain"/>
    <property type="match status" value="2"/>
</dbReference>
<dbReference type="Pfam" id="PF03123">
    <property type="entry name" value="CAT_RBD"/>
    <property type="match status" value="1"/>
</dbReference>
<dbReference type="PANTHER" id="PTHR30185:SF15">
    <property type="entry name" value="CRYPTIC BETA-GLUCOSIDE BGL OPERON ANTITERMINATOR"/>
    <property type="match status" value="1"/>
</dbReference>
<dbReference type="GO" id="GO:0003723">
    <property type="term" value="F:RNA binding"/>
    <property type="evidence" value="ECO:0007669"/>
    <property type="project" value="InterPro"/>
</dbReference>
<reference evidence="4" key="1">
    <citation type="submission" date="2016-10" db="EMBL/GenBank/DDBJ databases">
        <authorList>
            <person name="Varghese N."/>
            <person name="Submissions S."/>
        </authorList>
    </citation>
    <scope>NUCLEOTIDE SEQUENCE [LARGE SCALE GENOMIC DNA]</scope>
    <source>
        <strain evidence="4">CGMCC 1.10369</strain>
    </source>
</reference>
<dbReference type="SUPFAM" id="SSF50151">
    <property type="entry name" value="SacY-like RNA-binding domain"/>
    <property type="match status" value="1"/>
</dbReference>
<keyword evidence="4" id="KW-1185">Reference proteome</keyword>
<dbReference type="Proteomes" id="UP000198778">
    <property type="component" value="Unassembled WGS sequence"/>
</dbReference>
<dbReference type="InterPro" id="IPR050661">
    <property type="entry name" value="BglG_antiterminators"/>
</dbReference>
<evidence type="ECO:0000256" key="1">
    <source>
        <dbReference type="ARBA" id="ARBA00022737"/>
    </source>
</evidence>
<gene>
    <name evidence="3" type="ORF">SAMN04488053_11552</name>
</gene>